<sequence length="250" mass="27231">MITDPQGTVLALFLVFCRIGSCFITLPGFSSSRVPTPVRLLIAAGVSMACLPLLWDTVYPKVQGGGVIYIALIGTEALIGAMFGLIARFFSLGLQFAGSILTMMIGFNGSPAPDVLEDSSENQMTNMISFCGLMMLFILDFHHVVFRVLIDSYNVMPMGGVPNTQTMLITLTDTISKTYFLMLRLTSPFIIYGLMFNVGVGLVNKLAAQIPIYYISAPYLIAGGLLLVYWSIGAMMHQFALAFMPMMLGN</sequence>
<dbReference type="PRINTS" id="PR00953">
    <property type="entry name" value="TYPE3IMRPROT"/>
</dbReference>
<keyword evidence="3" id="KW-1003">Cell membrane</keyword>
<keyword evidence="8" id="KW-0966">Cell projection</keyword>
<evidence type="ECO:0000256" key="4">
    <source>
        <dbReference type="ARBA" id="ARBA00022692"/>
    </source>
</evidence>
<dbReference type="Proteomes" id="UP000186894">
    <property type="component" value="Unassembled WGS sequence"/>
</dbReference>
<reference evidence="8 9" key="1">
    <citation type="submission" date="2016-09" db="EMBL/GenBank/DDBJ databases">
        <title>Rhizobium oryziradicis sp. nov., isolated from the root of rice.</title>
        <authorList>
            <person name="Zhao J."/>
            <person name="Zhang X."/>
        </authorList>
    </citation>
    <scope>NUCLEOTIDE SEQUENCE [LARGE SCALE GENOMIC DNA]</scope>
    <source>
        <strain evidence="8 9">N19</strain>
    </source>
</reference>
<evidence type="ECO:0000256" key="5">
    <source>
        <dbReference type="ARBA" id="ARBA00022989"/>
    </source>
</evidence>
<feature type="transmembrane region" description="Helical" evidence="7">
    <location>
        <begin position="96"/>
        <end position="116"/>
    </location>
</feature>
<evidence type="ECO:0000256" key="7">
    <source>
        <dbReference type="SAM" id="Phobius"/>
    </source>
</evidence>
<feature type="transmembrane region" description="Helical" evidence="7">
    <location>
        <begin position="128"/>
        <end position="150"/>
    </location>
</feature>
<comment type="similarity">
    <text evidence="2">Belongs to the FliR/MopE/SpaR family.</text>
</comment>
<evidence type="ECO:0000256" key="1">
    <source>
        <dbReference type="ARBA" id="ARBA00004651"/>
    </source>
</evidence>
<protein>
    <submittedName>
        <fullName evidence="8">Flagellar biosynthetic protein FliR</fullName>
    </submittedName>
</protein>
<dbReference type="OrthoDB" id="9779817at2"/>
<accession>A0A1Q8ZV18</accession>
<dbReference type="GO" id="GO:0006605">
    <property type="term" value="P:protein targeting"/>
    <property type="evidence" value="ECO:0007669"/>
    <property type="project" value="InterPro"/>
</dbReference>
<dbReference type="PANTHER" id="PTHR30065">
    <property type="entry name" value="FLAGELLAR BIOSYNTHETIC PROTEIN FLIR"/>
    <property type="match status" value="1"/>
</dbReference>
<feature type="transmembrane region" description="Helical" evidence="7">
    <location>
        <begin position="189"/>
        <end position="207"/>
    </location>
</feature>
<keyword evidence="8" id="KW-0969">Cilium</keyword>
<dbReference type="RefSeq" id="WP_075638803.1">
    <property type="nucleotide sequence ID" value="NZ_MKIM01000024.1"/>
</dbReference>
<evidence type="ECO:0000313" key="8">
    <source>
        <dbReference type="EMBL" id="OLP45799.1"/>
    </source>
</evidence>
<dbReference type="GO" id="GO:0005886">
    <property type="term" value="C:plasma membrane"/>
    <property type="evidence" value="ECO:0007669"/>
    <property type="project" value="UniProtKB-SubCell"/>
</dbReference>
<keyword evidence="5 7" id="KW-1133">Transmembrane helix</keyword>
<evidence type="ECO:0000256" key="3">
    <source>
        <dbReference type="ARBA" id="ARBA00022475"/>
    </source>
</evidence>
<dbReference type="PANTHER" id="PTHR30065:SF1">
    <property type="entry name" value="SURFACE PRESENTATION OF ANTIGENS PROTEIN SPAR"/>
    <property type="match status" value="1"/>
</dbReference>
<evidence type="ECO:0000256" key="6">
    <source>
        <dbReference type="ARBA" id="ARBA00023136"/>
    </source>
</evidence>
<dbReference type="Pfam" id="PF01311">
    <property type="entry name" value="Bac_export_1"/>
    <property type="match status" value="1"/>
</dbReference>
<proteinExistence type="inferred from homology"/>
<dbReference type="STRING" id="1867956.BJF95_11855"/>
<gene>
    <name evidence="8" type="ORF">BJF95_11855</name>
</gene>
<comment type="caution">
    <text evidence="8">The sequence shown here is derived from an EMBL/GenBank/DDBJ whole genome shotgun (WGS) entry which is preliminary data.</text>
</comment>
<comment type="subcellular location">
    <subcellularLocation>
        <location evidence="1">Cell membrane</location>
        <topology evidence="1">Multi-pass membrane protein</topology>
    </subcellularLocation>
</comment>
<organism evidence="8 9">
    <name type="scientific">Rhizobium oryziradicis</name>
    <dbReference type="NCBI Taxonomy" id="1867956"/>
    <lineage>
        <taxon>Bacteria</taxon>
        <taxon>Pseudomonadati</taxon>
        <taxon>Pseudomonadota</taxon>
        <taxon>Alphaproteobacteria</taxon>
        <taxon>Hyphomicrobiales</taxon>
        <taxon>Rhizobiaceae</taxon>
        <taxon>Rhizobium/Agrobacterium group</taxon>
        <taxon>Rhizobium</taxon>
    </lineage>
</organism>
<feature type="transmembrane region" description="Helical" evidence="7">
    <location>
        <begin position="219"/>
        <end position="244"/>
    </location>
</feature>
<evidence type="ECO:0000256" key="2">
    <source>
        <dbReference type="ARBA" id="ARBA00009772"/>
    </source>
</evidence>
<dbReference type="EMBL" id="MKIM01000024">
    <property type="protein sequence ID" value="OLP45799.1"/>
    <property type="molecule type" value="Genomic_DNA"/>
</dbReference>
<keyword evidence="4 7" id="KW-0812">Transmembrane</keyword>
<feature type="transmembrane region" description="Helical" evidence="7">
    <location>
        <begin position="67"/>
        <end position="90"/>
    </location>
</feature>
<dbReference type="AlphaFoldDB" id="A0A1Q8ZV18"/>
<name>A0A1Q8ZV18_9HYPH</name>
<dbReference type="InterPro" id="IPR002010">
    <property type="entry name" value="T3SS_IM_R"/>
</dbReference>
<keyword evidence="8" id="KW-0282">Flagellum</keyword>
<evidence type="ECO:0000313" key="9">
    <source>
        <dbReference type="Proteomes" id="UP000186894"/>
    </source>
</evidence>
<keyword evidence="9" id="KW-1185">Reference proteome</keyword>
<keyword evidence="6 7" id="KW-0472">Membrane</keyword>